<comment type="caution">
    <text evidence="1">The sequence shown here is derived from an EMBL/GenBank/DDBJ whole genome shotgun (WGS) entry which is preliminary data.</text>
</comment>
<dbReference type="SMART" id="SM01411">
    <property type="entry name" value="Ephrin_rec_like"/>
    <property type="match status" value="3"/>
</dbReference>
<proteinExistence type="predicted"/>
<sequence>MSQLVNGTLSANTSSCPAGHYCPLGTYQPTPCPVGTYLGTRGGQQVADCVLCVPGQFCNATGATAPSGPCDPGYFCQFNNVVARPTSATVVNGTTLGGGICPVARYCPSGSSAPLVCSPGTYSISTGASQCTPCPPGYYCPSGTSDYTVYPCPAGYYCPQGTTTVNQYPCPKGTYSNQTGLTAVSQCVYAPGGQYVDVVGATAP</sequence>
<keyword evidence="2" id="KW-1185">Reference proteome</keyword>
<accession>A0A1V9ZCZ6</accession>
<gene>
    <name evidence="1" type="ORF">ACHHYP_00017</name>
</gene>
<dbReference type="EMBL" id="JNBR01000184">
    <property type="protein sequence ID" value="OQR95869.1"/>
    <property type="molecule type" value="Genomic_DNA"/>
</dbReference>
<dbReference type="AlphaFoldDB" id="A0A1V9ZCZ6"/>
<dbReference type="Proteomes" id="UP000243579">
    <property type="component" value="Unassembled WGS sequence"/>
</dbReference>
<dbReference type="PANTHER" id="PTHR47236:SF4">
    <property type="entry name" value="GENE 9195-RELATED"/>
    <property type="match status" value="1"/>
</dbReference>
<reference evidence="1 2" key="1">
    <citation type="journal article" date="2014" name="Genome Biol. Evol.">
        <title>The secreted proteins of Achlya hypogyna and Thraustotheca clavata identify the ancestral oomycete secretome and reveal gene acquisitions by horizontal gene transfer.</title>
        <authorList>
            <person name="Misner I."/>
            <person name="Blouin N."/>
            <person name="Leonard G."/>
            <person name="Richards T.A."/>
            <person name="Lane C.E."/>
        </authorList>
    </citation>
    <scope>NUCLEOTIDE SEQUENCE [LARGE SCALE GENOMIC DNA]</scope>
    <source>
        <strain evidence="1 2">ATCC 48635</strain>
    </source>
</reference>
<protein>
    <submittedName>
        <fullName evidence="1">Uncharacterized protein</fullName>
    </submittedName>
</protein>
<evidence type="ECO:0000313" key="2">
    <source>
        <dbReference type="Proteomes" id="UP000243579"/>
    </source>
</evidence>
<organism evidence="1 2">
    <name type="scientific">Achlya hypogyna</name>
    <name type="common">Oomycete</name>
    <name type="synonym">Protoachlya hypogyna</name>
    <dbReference type="NCBI Taxonomy" id="1202772"/>
    <lineage>
        <taxon>Eukaryota</taxon>
        <taxon>Sar</taxon>
        <taxon>Stramenopiles</taxon>
        <taxon>Oomycota</taxon>
        <taxon>Saprolegniomycetes</taxon>
        <taxon>Saprolegniales</taxon>
        <taxon>Achlyaceae</taxon>
        <taxon>Achlya</taxon>
    </lineage>
</organism>
<dbReference type="SUPFAM" id="SSF57184">
    <property type="entry name" value="Growth factor receptor domain"/>
    <property type="match status" value="1"/>
</dbReference>
<feature type="non-terminal residue" evidence="1">
    <location>
        <position position="204"/>
    </location>
</feature>
<name>A0A1V9ZCZ6_ACHHY</name>
<dbReference type="InterPro" id="IPR009030">
    <property type="entry name" value="Growth_fac_rcpt_cys_sf"/>
</dbReference>
<dbReference type="Gene3D" id="2.10.50.10">
    <property type="entry name" value="Tumor Necrosis Factor Receptor, subunit A, domain 2"/>
    <property type="match status" value="2"/>
</dbReference>
<dbReference type="OrthoDB" id="78979at2759"/>
<dbReference type="SUPFAM" id="SSF57586">
    <property type="entry name" value="TNF receptor-like"/>
    <property type="match status" value="1"/>
</dbReference>
<evidence type="ECO:0000313" key="1">
    <source>
        <dbReference type="EMBL" id="OQR95869.1"/>
    </source>
</evidence>
<dbReference type="PANTHER" id="PTHR47236">
    <property type="entry name" value="GENE, 32742-RELATED-RELATED"/>
    <property type="match status" value="1"/>
</dbReference>